<protein>
    <submittedName>
        <fullName evidence="2">Uma2 family endonuclease</fullName>
    </submittedName>
</protein>
<dbReference type="PANTHER" id="PTHR36558:SF1">
    <property type="entry name" value="RESTRICTION ENDONUCLEASE DOMAIN-CONTAINING PROTEIN-RELATED"/>
    <property type="match status" value="1"/>
</dbReference>
<name>A0AAW6C0G6_FLAPL</name>
<dbReference type="InterPro" id="IPR008538">
    <property type="entry name" value="Uma2"/>
</dbReference>
<organism evidence="2 3">
    <name type="scientific">Flavonifractor plautii</name>
    <name type="common">Fusobacterium plautii</name>
    <dbReference type="NCBI Taxonomy" id="292800"/>
    <lineage>
        <taxon>Bacteria</taxon>
        <taxon>Bacillati</taxon>
        <taxon>Bacillota</taxon>
        <taxon>Clostridia</taxon>
        <taxon>Eubacteriales</taxon>
        <taxon>Oscillospiraceae</taxon>
        <taxon>Flavonifractor</taxon>
    </lineage>
</organism>
<reference evidence="2" key="1">
    <citation type="submission" date="2023-01" db="EMBL/GenBank/DDBJ databases">
        <title>Human gut microbiome strain richness.</title>
        <authorList>
            <person name="Chen-Liaw A."/>
        </authorList>
    </citation>
    <scope>NUCLEOTIDE SEQUENCE</scope>
    <source>
        <strain evidence="2">2225st1_A6_2225SCRN_200828</strain>
    </source>
</reference>
<dbReference type="EMBL" id="JAQLWO010000005">
    <property type="protein sequence ID" value="MDB7905660.1"/>
    <property type="molecule type" value="Genomic_DNA"/>
</dbReference>
<evidence type="ECO:0000313" key="3">
    <source>
        <dbReference type="Proteomes" id="UP001211006"/>
    </source>
</evidence>
<dbReference type="PANTHER" id="PTHR36558">
    <property type="entry name" value="GLR1098 PROTEIN"/>
    <property type="match status" value="1"/>
</dbReference>
<dbReference type="SUPFAM" id="SSF52980">
    <property type="entry name" value="Restriction endonuclease-like"/>
    <property type="match status" value="1"/>
</dbReference>
<gene>
    <name evidence="2" type="ORF">PND83_06700</name>
</gene>
<feature type="domain" description="Putative restriction endonuclease" evidence="1">
    <location>
        <begin position="19"/>
        <end position="178"/>
    </location>
</feature>
<dbReference type="InterPro" id="IPR012296">
    <property type="entry name" value="Nuclease_put_TT1808"/>
</dbReference>
<proteinExistence type="predicted"/>
<dbReference type="Proteomes" id="UP001211006">
    <property type="component" value="Unassembled WGS sequence"/>
</dbReference>
<comment type="caution">
    <text evidence="2">The sequence shown here is derived from an EMBL/GenBank/DDBJ whole genome shotgun (WGS) entry which is preliminary data.</text>
</comment>
<dbReference type="Gene3D" id="3.90.1570.10">
    <property type="entry name" value="tt1808, chain A"/>
    <property type="match status" value="1"/>
</dbReference>
<dbReference type="RefSeq" id="WP_196031484.1">
    <property type="nucleotide sequence ID" value="NZ_JADPFI010000011.1"/>
</dbReference>
<dbReference type="CDD" id="cd06260">
    <property type="entry name" value="DUF820-like"/>
    <property type="match status" value="1"/>
</dbReference>
<accession>A0AAW6C0G6</accession>
<evidence type="ECO:0000259" key="1">
    <source>
        <dbReference type="Pfam" id="PF05685"/>
    </source>
</evidence>
<evidence type="ECO:0000313" key="2">
    <source>
        <dbReference type="EMBL" id="MDB7905660.1"/>
    </source>
</evidence>
<dbReference type="GO" id="GO:0004519">
    <property type="term" value="F:endonuclease activity"/>
    <property type="evidence" value="ECO:0007669"/>
    <property type="project" value="UniProtKB-KW"/>
</dbReference>
<keyword evidence="2" id="KW-0255">Endonuclease</keyword>
<keyword evidence="2" id="KW-0378">Hydrolase</keyword>
<sequence length="191" mass="21609">MPLLKEDRYTLADALTWDKRERIELIDGAPVMMAPPFRLHQEIITALLAQLYNYLEGKKCKVYPAPFAVRLFERADDRPEDVDTMVGPDLSVVCDPGKLDDIGCKGAPDLIIEVLSPSTQCHDRLTKYNLYERAGVPEYWIVSPEERTVQVSTLVDGRYRVQELYTAEAVAKVNTLSGCFIELSKVFPAEQ</sequence>
<dbReference type="AlphaFoldDB" id="A0AAW6C0G6"/>
<keyword evidence="2" id="KW-0540">Nuclease</keyword>
<dbReference type="Pfam" id="PF05685">
    <property type="entry name" value="Uma2"/>
    <property type="match status" value="1"/>
</dbReference>
<dbReference type="InterPro" id="IPR011335">
    <property type="entry name" value="Restrct_endonuc-II-like"/>
</dbReference>